<sequence>MQVRLMRIRVLWQFLCTCCIFQVWFLSDYHHDQSTKVLNEFFVIWEKSCSFWKLTTVVFILEV</sequence>
<dbReference type="AlphaFoldDB" id="A0AAD1XVM3"/>
<gene>
    <name evidence="1" type="ORF">ECRASSUSDP1_LOCUS20776</name>
</gene>
<protein>
    <submittedName>
        <fullName evidence="1">Uncharacterized protein</fullName>
    </submittedName>
</protein>
<proteinExistence type="predicted"/>
<evidence type="ECO:0000313" key="1">
    <source>
        <dbReference type="EMBL" id="CAI2379366.1"/>
    </source>
</evidence>
<keyword evidence="2" id="KW-1185">Reference proteome</keyword>
<dbReference type="EMBL" id="CAMPGE010021207">
    <property type="protein sequence ID" value="CAI2379366.1"/>
    <property type="molecule type" value="Genomic_DNA"/>
</dbReference>
<organism evidence="1 2">
    <name type="scientific">Euplotes crassus</name>
    <dbReference type="NCBI Taxonomy" id="5936"/>
    <lineage>
        <taxon>Eukaryota</taxon>
        <taxon>Sar</taxon>
        <taxon>Alveolata</taxon>
        <taxon>Ciliophora</taxon>
        <taxon>Intramacronucleata</taxon>
        <taxon>Spirotrichea</taxon>
        <taxon>Hypotrichia</taxon>
        <taxon>Euplotida</taxon>
        <taxon>Euplotidae</taxon>
        <taxon>Moneuplotes</taxon>
    </lineage>
</organism>
<comment type="caution">
    <text evidence="1">The sequence shown here is derived from an EMBL/GenBank/DDBJ whole genome shotgun (WGS) entry which is preliminary data.</text>
</comment>
<reference evidence="1" key="1">
    <citation type="submission" date="2023-07" db="EMBL/GenBank/DDBJ databases">
        <authorList>
            <consortium name="AG Swart"/>
            <person name="Singh M."/>
            <person name="Singh A."/>
            <person name="Seah K."/>
            <person name="Emmerich C."/>
        </authorList>
    </citation>
    <scope>NUCLEOTIDE SEQUENCE</scope>
    <source>
        <strain evidence="1">DP1</strain>
    </source>
</reference>
<dbReference type="Proteomes" id="UP001295684">
    <property type="component" value="Unassembled WGS sequence"/>
</dbReference>
<evidence type="ECO:0000313" key="2">
    <source>
        <dbReference type="Proteomes" id="UP001295684"/>
    </source>
</evidence>
<accession>A0AAD1XVM3</accession>
<name>A0AAD1XVM3_EUPCR</name>